<comment type="caution">
    <text evidence="2">The sequence shown here is derived from an EMBL/GenBank/DDBJ whole genome shotgun (WGS) entry which is preliminary data.</text>
</comment>
<evidence type="ECO:0000313" key="3">
    <source>
        <dbReference type="Proteomes" id="UP000664417"/>
    </source>
</evidence>
<keyword evidence="3" id="KW-1185">Reference proteome</keyword>
<gene>
    <name evidence="1" type="ORF">J3U88_02510</name>
    <name evidence="2" type="ORF">J3U88_09150</name>
</gene>
<dbReference type="SUPFAM" id="SSF159238">
    <property type="entry name" value="SO1590-like"/>
    <property type="match status" value="1"/>
</dbReference>
<dbReference type="AlphaFoldDB" id="A0A8J7Q733"/>
<evidence type="ECO:0000313" key="1">
    <source>
        <dbReference type="EMBL" id="MBO1317317.1"/>
    </source>
</evidence>
<dbReference type="Proteomes" id="UP000664417">
    <property type="component" value="Unassembled WGS sequence"/>
</dbReference>
<dbReference type="InterPro" id="IPR021607">
    <property type="entry name" value="DUF3224"/>
</dbReference>
<name>A0A8J7Q733_9BACT</name>
<accession>A0A8J7Q733</accession>
<dbReference type="EMBL" id="JAFREP010000002">
    <property type="protein sequence ID" value="MBO1317317.1"/>
    <property type="molecule type" value="Genomic_DNA"/>
</dbReference>
<protein>
    <submittedName>
        <fullName evidence="2">DUF3224 domain-containing protein</fullName>
    </submittedName>
</protein>
<sequence>MIVTATWLATAIFLGSGVEGDHQRGVLMAKGSFEVRLKPLECSMTGEAGVVLGRMGFDKTFSGDLEGVGVGEMLSARTSVKSSAAYVAMEQISGRLDGKSGSFVVQHAATMHEGEQRQTLEVVPNSGSGELAGIEGTMKIIIKDGLHFYEMHYRLPQ</sequence>
<dbReference type="InterPro" id="IPR023159">
    <property type="entry name" value="SO1590-like_sf"/>
</dbReference>
<organism evidence="2 3">
    <name type="scientific">Acanthopleuribacter pedis</name>
    <dbReference type="NCBI Taxonomy" id="442870"/>
    <lineage>
        <taxon>Bacteria</taxon>
        <taxon>Pseudomonadati</taxon>
        <taxon>Acidobacteriota</taxon>
        <taxon>Holophagae</taxon>
        <taxon>Acanthopleuribacterales</taxon>
        <taxon>Acanthopleuribacteraceae</taxon>
        <taxon>Acanthopleuribacter</taxon>
    </lineage>
</organism>
<reference evidence="2" key="1">
    <citation type="submission" date="2021-03" db="EMBL/GenBank/DDBJ databases">
        <authorList>
            <person name="Wang G."/>
        </authorList>
    </citation>
    <scope>NUCLEOTIDE SEQUENCE</scope>
    <source>
        <strain evidence="2">KCTC 12899</strain>
    </source>
</reference>
<evidence type="ECO:0000313" key="2">
    <source>
        <dbReference type="EMBL" id="MBO1318624.1"/>
    </source>
</evidence>
<dbReference type="Gene3D" id="2.40.350.10">
    <property type="entry name" value="SO1590-like"/>
    <property type="match status" value="1"/>
</dbReference>
<dbReference type="Pfam" id="PF11528">
    <property type="entry name" value="DUF3224"/>
    <property type="match status" value="1"/>
</dbReference>
<dbReference type="EMBL" id="JAFREP010000006">
    <property type="protein sequence ID" value="MBO1318624.1"/>
    <property type="molecule type" value="Genomic_DNA"/>
</dbReference>
<proteinExistence type="predicted"/>